<dbReference type="Proteomes" id="UP000322726">
    <property type="component" value="Chromosome"/>
</dbReference>
<keyword evidence="2" id="KW-1185">Reference proteome</keyword>
<name>A0A5C2H7F0_9BACT</name>
<reference evidence="1 2" key="2">
    <citation type="submission" date="2019-09" db="EMBL/GenBank/DDBJ databases">
        <title>Complete genome sequencing of four Arcobacter species reveals a diverse suite of mobile elements.</title>
        <authorList>
            <person name="Miller W.G."/>
            <person name="Yee E."/>
            <person name="Bono J.L."/>
        </authorList>
    </citation>
    <scope>NUCLEOTIDE SEQUENCE [LARGE SCALE GENOMIC DNA]</scope>
    <source>
        <strain evidence="1 2">LMG 26638</strain>
    </source>
</reference>
<dbReference type="AlphaFoldDB" id="A0A5C2H7F0"/>
<organism evidence="1 2">
    <name type="scientific">Malaciobacter pacificus</name>
    <dbReference type="NCBI Taxonomy" id="1080223"/>
    <lineage>
        <taxon>Bacteria</taxon>
        <taxon>Pseudomonadati</taxon>
        <taxon>Campylobacterota</taxon>
        <taxon>Epsilonproteobacteria</taxon>
        <taxon>Campylobacterales</taxon>
        <taxon>Arcobacteraceae</taxon>
        <taxon>Malaciobacter</taxon>
    </lineage>
</organism>
<reference evidence="1 2" key="3">
    <citation type="submission" date="2019-09" db="EMBL/GenBank/DDBJ databases">
        <title>Taxonomic note: a critical rebuttal of the proposed division of the genus Arcobacter into six genera, emended descriptions of Arcobacter anaerophilus and the genus Arcobacter, and an assessment of genus-level boundaries for Epsilonproteobacteria using in silico genomic comparator tools.</title>
        <authorList>
            <person name="On S.L.W."/>
            <person name="Miller W.G."/>
            <person name="Biggs P."/>
            <person name="Cornelius A."/>
            <person name="Vandamme P."/>
        </authorList>
    </citation>
    <scope>NUCLEOTIDE SEQUENCE [LARGE SCALE GENOMIC DNA]</scope>
    <source>
        <strain evidence="1 2">LMG 26638</strain>
    </source>
</reference>
<evidence type="ECO:0000313" key="2">
    <source>
        <dbReference type="Proteomes" id="UP000322726"/>
    </source>
</evidence>
<proteinExistence type="predicted"/>
<evidence type="ECO:0000313" key="1">
    <source>
        <dbReference type="EMBL" id="QEP34881.1"/>
    </source>
</evidence>
<sequence length="92" mass="11413">MIPKDFIYKCMFVFLYDFTKGFKSLLFILLLYIFLLIYFSINDTYVIISFVIIYMILFIRGFDVNKTLNKEFKRYKKYLRLKRIRKHHGKDK</sequence>
<protein>
    <submittedName>
        <fullName evidence="1">Putative membrane protein</fullName>
    </submittedName>
</protein>
<accession>A0A5C2H7F0</accession>
<gene>
    <name evidence="1" type="ORF">APAC_1800</name>
</gene>
<dbReference type="KEGG" id="apai:APAC_1800"/>
<dbReference type="EMBL" id="CP035928">
    <property type="protein sequence ID" value="QEP34881.1"/>
    <property type="molecule type" value="Genomic_DNA"/>
</dbReference>
<reference evidence="2" key="1">
    <citation type="submission" date="2019-09" db="EMBL/GenBank/DDBJ databases">
        <title>Complete genome sequencing of four Arcobacter species reveals a diverse suite of mobile elements.</title>
        <authorList>
            <person name="On S.L.W."/>
            <person name="Miller W.G."/>
            <person name="Biggs P."/>
            <person name="Cornelius A."/>
            <person name="Vandamme P."/>
        </authorList>
    </citation>
    <scope>NUCLEOTIDE SEQUENCE [LARGE SCALE GENOMIC DNA]</scope>
    <source>
        <strain evidence="2">LMG 26638</strain>
    </source>
</reference>